<dbReference type="PANTHER" id="PTHR23429:SF0">
    <property type="entry name" value="GLUCOSE-6-PHOSPHATE 1-DEHYDROGENASE"/>
    <property type="match status" value="1"/>
</dbReference>
<organism evidence="8 9">
    <name type="scientific">Candidatus Beckwithbacteria bacterium CG23_combo_of_CG06-09_8_20_14_all_34_8</name>
    <dbReference type="NCBI Taxonomy" id="1974497"/>
    <lineage>
        <taxon>Bacteria</taxon>
        <taxon>Candidatus Beckwithiibacteriota</taxon>
    </lineage>
</organism>
<keyword evidence="5" id="KW-0119">Carbohydrate metabolism</keyword>
<evidence type="ECO:0000313" key="9">
    <source>
        <dbReference type="Proteomes" id="UP000229459"/>
    </source>
</evidence>
<keyword evidence="3" id="KW-0521">NADP</keyword>
<evidence type="ECO:0000256" key="5">
    <source>
        <dbReference type="ARBA" id="ARBA00023277"/>
    </source>
</evidence>
<feature type="non-terminal residue" evidence="8">
    <location>
        <position position="259"/>
    </location>
</feature>
<sequence>MKNNHQIPTILILFGATGDLMGRKIVPALFNLYRKSKFPKPIYIIGFGRRNLTNDQYRQRLVSLIPHGQADEIRAFVNHFYYQLGDFNDKAAYHSLSDTIHAISSHAKICAHKLFYLAVPPQYYSNIFTNLHISGSLIKCADGQGWTRVIVEKPFGKDSEAAQKLDNQLSQLFEEDQIYRIDHYLAKEMLQNILSFRFANNILEDSWNSKMVEKIEIKLWETLGVEDRIQFYDGVGALRDVGQNHLMQMLSLITMESPN</sequence>
<dbReference type="PRINTS" id="PR00079">
    <property type="entry name" value="G6PDHDRGNASE"/>
</dbReference>
<keyword evidence="2" id="KW-0313">Glucose metabolism</keyword>
<dbReference type="GO" id="GO:0006006">
    <property type="term" value="P:glucose metabolic process"/>
    <property type="evidence" value="ECO:0007669"/>
    <property type="project" value="UniProtKB-KW"/>
</dbReference>
<accession>A0A2H0B577</accession>
<gene>
    <name evidence="8" type="ORF">COX08_04530</name>
</gene>
<dbReference type="GO" id="GO:0004345">
    <property type="term" value="F:glucose-6-phosphate dehydrogenase activity"/>
    <property type="evidence" value="ECO:0007669"/>
    <property type="project" value="InterPro"/>
</dbReference>
<keyword evidence="4" id="KW-0560">Oxidoreductase</keyword>
<feature type="domain" description="Glucose-6-phosphate dehydrogenase C-terminal" evidence="7">
    <location>
        <begin position="195"/>
        <end position="259"/>
    </location>
</feature>
<protein>
    <submittedName>
        <fullName evidence="8">Glucose-6-phosphate dehydrogenase</fullName>
    </submittedName>
</protein>
<comment type="pathway">
    <text evidence="1">Carbohydrate degradation; pentose phosphate pathway; D-ribulose 5-phosphate from D-glucose 6-phosphate (oxidative stage): step 1/3.</text>
</comment>
<evidence type="ECO:0000256" key="3">
    <source>
        <dbReference type="ARBA" id="ARBA00022857"/>
    </source>
</evidence>
<dbReference type="GO" id="GO:0009051">
    <property type="term" value="P:pentose-phosphate shunt, oxidative branch"/>
    <property type="evidence" value="ECO:0007669"/>
    <property type="project" value="TreeGrafter"/>
</dbReference>
<reference evidence="8 9" key="1">
    <citation type="submission" date="2017-09" db="EMBL/GenBank/DDBJ databases">
        <title>Depth-based differentiation of microbial function through sediment-hosted aquifers and enrichment of novel symbionts in the deep terrestrial subsurface.</title>
        <authorList>
            <person name="Probst A.J."/>
            <person name="Ladd B."/>
            <person name="Jarett J.K."/>
            <person name="Geller-Mcgrath D.E."/>
            <person name="Sieber C.M."/>
            <person name="Emerson J.B."/>
            <person name="Anantharaman K."/>
            <person name="Thomas B.C."/>
            <person name="Malmstrom R."/>
            <person name="Stieglmeier M."/>
            <person name="Klingl A."/>
            <person name="Woyke T."/>
            <person name="Ryan C.M."/>
            <person name="Banfield J.F."/>
        </authorList>
    </citation>
    <scope>NUCLEOTIDE SEQUENCE [LARGE SCALE GENOMIC DNA]</scope>
    <source>
        <strain evidence="8">CG23_combo_of_CG06-09_8_20_14_all_34_8</strain>
    </source>
</reference>
<dbReference type="SUPFAM" id="SSF51735">
    <property type="entry name" value="NAD(P)-binding Rossmann-fold domains"/>
    <property type="match status" value="1"/>
</dbReference>
<dbReference type="AlphaFoldDB" id="A0A2H0B577"/>
<dbReference type="GO" id="GO:0005829">
    <property type="term" value="C:cytosol"/>
    <property type="evidence" value="ECO:0007669"/>
    <property type="project" value="TreeGrafter"/>
</dbReference>
<dbReference type="SUPFAM" id="SSF55347">
    <property type="entry name" value="Glyceraldehyde-3-phosphate dehydrogenase-like, C-terminal domain"/>
    <property type="match status" value="1"/>
</dbReference>
<evidence type="ECO:0000259" key="6">
    <source>
        <dbReference type="Pfam" id="PF00479"/>
    </source>
</evidence>
<dbReference type="Gene3D" id="3.30.360.10">
    <property type="entry name" value="Dihydrodipicolinate Reductase, domain 2"/>
    <property type="match status" value="1"/>
</dbReference>
<dbReference type="Proteomes" id="UP000229459">
    <property type="component" value="Unassembled WGS sequence"/>
</dbReference>
<name>A0A2H0B577_9BACT</name>
<dbReference type="Pfam" id="PF02781">
    <property type="entry name" value="G6PD_C"/>
    <property type="match status" value="1"/>
</dbReference>
<evidence type="ECO:0000256" key="2">
    <source>
        <dbReference type="ARBA" id="ARBA00022526"/>
    </source>
</evidence>
<dbReference type="EMBL" id="PCSR01000107">
    <property type="protein sequence ID" value="PIP52781.1"/>
    <property type="molecule type" value="Genomic_DNA"/>
</dbReference>
<dbReference type="Pfam" id="PF00479">
    <property type="entry name" value="G6PD_N"/>
    <property type="match status" value="1"/>
</dbReference>
<evidence type="ECO:0000259" key="7">
    <source>
        <dbReference type="Pfam" id="PF02781"/>
    </source>
</evidence>
<evidence type="ECO:0000313" key="8">
    <source>
        <dbReference type="EMBL" id="PIP52781.1"/>
    </source>
</evidence>
<dbReference type="InterPro" id="IPR022674">
    <property type="entry name" value="G6P_DH_NAD-bd"/>
</dbReference>
<evidence type="ECO:0000256" key="1">
    <source>
        <dbReference type="ARBA" id="ARBA00004937"/>
    </source>
</evidence>
<comment type="caution">
    <text evidence="8">The sequence shown here is derived from an EMBL/GenBank/DDBJ whole genome shotgun (WGS) entry which is preliminary data.</text>
</comment>
<feature type="domain" description="Glucose-6-phosphate dehydrogenase NAD-binding" evidence="6">
    <location>
        <begin position="12"/>
        <end position="192"/>
    </location>
</feature>
<dbReference type="GO" id="GO:0050661">
    <property type="term" value="F:NADP binding"/>
    <property type="evidence" value="ECO:0007669"/>
    <property type="project" value="InterPro"/>
</dbReference>
<dbReference type="InterPro" id="IPR036291">
    <property type="entry name" value="NAD(P)-bd_dom_sf"/>
</dbReference>
<dbReference type="InterPro" id="IPR001282">
    <property type="entry name" value="G6P_DH"/>
</dbReference>
<dbReference type="Gene3D" id="3.40.50.720">
    <property type="entry name" value="NAD(P)-binding Rossmann-like Domain"/>
    <property type="match status" value="1"/>
</dbReference>
<dbReference type="PANTHER" id="PTHR23429">
    <property type="entry name" value="GLUCOSE-6-PHOSPHATE 1-DEHYDROGENASE G6PD"/>
    <property type="match status" value="1"/>
</dbReference>
<evidence type="ECO:0000256" key="4">
    <source>
        <dbReference type="ARBA" id="ARBA00023002"/>
    </source>
</evidence>
<dbReference type="InterPro" id="IPR022675">
    <property type="entry name" value="G6P_DH_C"/>
</dbReference>
<proteinExistence type="predicted"/>